<dbReference type="EMBL" id="JABWDY010039012">
    <property type="protein sequence ID" value="KAF5179279.1"/>
    <property type="molecule type" value="Genomic_DNA"/>
</dbReference>
<dbReference type="Gene3D" id="3.10.450.10">
    <property type="match status" value="1"/>
</dbReference>
<evidence type="ECO:0000256" key="2">
    <source>
        <dbReference type="ARBA" id="ARBA00022704"/>
    </source>
</evidence>
<sequence>MVGGWKKIKDVKNNKEVQQLGKFSVEEYNQRKVGGDAGGSIVFSEVVEAKRQVVSGLKYLLKVVVEENEIADTFDAVVVVKPWMRSKELVAFAPSTK</sequence>
<dbReference type="InterPro" id="IPR046350">
    <property type="entry name" value="Cystatin_sf"/>
</dbReference>
<dbReference type="GO" id="GO:0004869">
    <property type="term" value="F:cysteine-type endopeptidase inhibitor activity"/>
    <property type="evidence" value="ECO:0007669"/>
    <property type="project" value="UniProtKB-KW"/>
</dbReference>
<dbReference type="OrthoDB" id="1908104at2759"/>
<evidence type="ECO:0000256" key="1">
    <source>
        <dbReference type="ARBA" id="ARBA00022690"/>
    </source>
</evidence>
<name>A0A7J6V2N7_THATH</name>
<protein>
    <submittedName>
        <fullName evidence="4">Cysteine proteinase inhibitor</fullName>
    </submittedName>
</protein>
<dbReference type="SMART" id="SM00043">
    <property type="entry name" value="CY"/>
    <property type="match status" value="1"/>
</dbReference>
<accession>A0A7J6V2N7</accession>
<feature type="domain" description="Cystatin" evidence="3">
    <location>
        <begin position="1"/>
        <end position="95"/>
    </location>
</feature>
<dbReference type="InterPro" id="IPR000010">
    <property type="entry name" value="Cystatin_dom"/>
</dbReference>
<evidence type="ECO:0000313" key="5">
    <source>
        <dbReference type="Proteomes" id="UP000554482"/>
    </source>
</evidence>
<dbReference type="PROSITE" id="PS00287">
    <property type="entry name" value="CYSTATIN"/>
    <property type="match status" value="1"/>
</dbReference>
<evidence type="ECO:0000259" key="3">
    <source>
        <dbReference type="SMART" id="SM00043"/>
    </source>
</evidence>
<dbReference type="AlphaFoldDB" id="A0A7J6V2N7"/>
<dbReference type="Pfam" id="PF16845">
    <property type="entry name" value="SQAPI"/>
    <property type="match status" value="1"/>
</dbReference>
<proteinExistence type="predicted"/>
<reference evidence="4 5" key="1">
    <citation type="submission" date="2020-06" db="EMBL/GenBank/DDBJ databases">
        <title>Transcriptomic and genomic resources for Thalictrum thalictroides and T. hernandezii: Facilitating candidate gene discovery in an emerging model plant lineage.</title>
        <authorList>
            <person name="Arias T."/>
            <person name="Riano-Pachon D.M."/>
            <person name="Di Stilio V.S."/>
        </authorList>
    </citation>
    <scope>NUCLEOTIDE SEQUENCE [LARGE SCALE GENOMIC DNA]</scope>
    <source>
        <strain evidence="5">cv. WT478/WT964</strain>
        <tissue evidence="4">Leaves</tissue>
    </source>
</reference>
<dbReference type="PANTHER" id="PTHR47373">
    <property type="entry name" value="CYSTEINE PROTEINASE INHIBITOR 2"/>
    <property type="match status" value="1"/>
</dbReference>
<organism evidence="4 5">
    <name type="scientific">Thalictrum thalictroides</name>
    <name type="common">Rue-anemone</name>
    <name type="synonym">Anemone thalictroides</name>
    <dbReference type="NCBI Taxonomy" id="46969"/>
    <lineage>
        <taxon>Eukaryota</taxon>
        <taxon>Viridiplantae</taxon>
        <taxon>Streptophyta</taxon>
        <taxon>Embryophyta</taxon>
        <taxon>Tracheophyta</taxon>
        <taxon>Spermatophyta</taxon>
        <taxon>Magnoliopsida</taxon>
        <taxon>Ranunculales</taxon>
        <taxon>Ranunculaceae</taxon>
        <taxon>Thalictroideae</taxon>
        <taxon>Thalictrum</taxon>
    </lineage>
</organism>
<dbReference type="Proteomes" id="UP000554482">
    <property type="component" value="Unassembled WGS sequence"/>
</dbReference>
<keyword evidence="5" id="KW-1185">Reference proteome</keyword>
<dbReference type="PANTHER" id="PTHR47373:SF1">
    <property type="entry name" value="CYSTEINE PROTEINASE INHIBITOR 2"/>
    <property type="match status" value="1"/>
</dbReference>
<dbReference type="CDD" id="cd00042">
    <property type="entry name" value="CY"/>
    <property type="match status" value="1"/>
</dbReference>
<evidence type="ECO:0000313" key="4">
    <source>
        <dbReference type="EMBL" id="KAF5179279.1"/>
    </source>
</evidence>
<dbReference type="SUPFAM" id="SSF54403">
    <property type="entry name" value="Cystatin/monellin"/>
    <property type="match status" value="1"/>
</dbReference>
<keyword evidence="1" id="KW-0646">Protease inhibitor</keyword>
<keyword evidence="2" id="KW-0789">Thiol protease inhibitor</keyword>
<comment type="caution">
    <text evidence="4">The sequence shown here is derived from an EMBL/GenBank/DDBJ whole genome shotgun (WGS) entry which is preliminary data.</text>
</comment>
<gene>
    <name evidence="4" type="ORF">FRX31_031133</name>
</gene>
<dbReference type="InterPro" id="IPR018073">
    <property type="entry name" value="Prot_inh_cystat_CS"/>
</dbReference>